<accession>A0AA35Z732</accession>
<name>A0AA35Z732_LACSI</name>
<reference evidence="1" key="1">
    <citation type="submission" date="2023-04" db="EMBL/GenBank/DDBJ databases">
        <authorList>
            <person name="Vijverberg K."/>
            <person name="Xiong W."/>
            <person name="Schranz E."/>
        </authorList>
    </citation>
    <scope>NUCLEOTIDE SEQUENCE</scope>
</reference>
<evidence type="ECO:0000313" key="1">
    <source>
        <dbReference type="EMBL" id="CAI9287159.1"/>
    </source>
</evidence>
<dbReference type="Proteomes" id="UP001177003">
    <property type="component" value="Chromosome 5"/>
</dbReference>
<dbReference type="AlphaFoldDB" id="A0AA35Z732"/>
<organism evidence="1 2">
    <name type="scientific">Lactuca saligna</name>
    <name type="common">Willowleaf lettuce</name>
    <dbReference type="NCBI Taxonomy" id="75948"/>
    <lineage>
        <taxon>Eukaryota</taxon>
        <taxon>Viridiplantae</taxon>
        <taxon>Streptophyta</taxon>
        <taxon>Embryophyta</taxon>
        <taxon>Tracheophyta</taxon>
        <taxon>Spermatophyta</taxon>
        <taxon>Magnoliopsida</taxon>
        <taxon>eudicotyledons</taxon>
        <taxon>Gunneridae</taxon>
        <taxon>Pentapetalae</taxon>
        <taxon>asterids</taxon>
        <taxon>campanulids</taxon>
        <taxon>Asterales</taxon>
        <taxon>Asteraceae</taxon>
        <taxon>Cichorioideae</taxon>
        <taxon>Cichorieae</taxon>
        <taxon>Lactucinae</taxon>
        <taxon>Lactuca</taxon>
    </lineage>
</organism>
<protein>
    <submittedName>
        <fullName evidence="1">Uncharacterized protein</fullName>
    </submittedName>
</protein>
<evidence type="ECO:0000313" key="2">
    <source>
        <dbReference type="Proteomes" id="UP001177003"/>
    </source>
</evidence>
<keyword evidence="2" id="KW-1185">Reference proteome</keyword>
<sequence length="127" mass="14856">MQPIPKLQELPNPVVKLDEYPPLIILNSQSFHGVRSSLSSKFENKRKREIRAWFKQRSFVITAAASHRHSHSHHSVVHPQILFIDQFCMSNVSLLGLREMGNDLKLYHLWLFDSGEEFFSSWELLID</sequence>
<proteinExistence type="predicted"/>
<gene>
    <name evidence="1" type="ORF">LSALG_LOCUS26539</name>
</gene>
<dbReference type="EMBL" id="OX465081">
    <property type="protein sequence ID" value="CAI9287159.1"/>
    <property type="molecule type" value="Genomic_DNA"/>
</dbReference>